<protein>
    <submittedName>
        <fullName evidence="1">Uncharacterized protein</fullName>
    </submittedName>
</protein>
<gene>
    <name evidence="1" type="ORF">A3A02_00595</name>
</gene>
<proteinExistence type="predicted"/>
<dbReference type="AlphaFoldDB" id="A0A1G1YHC2"/>
<accession>A0A1G1YHC2</accession>
<dbReference type="EMBL" id="MHIM01000033">
    <property type="protein sequence ID" value="OGY51661.1"/>
    <property type="molecule type" value="Genomic_DNA"/>
</dbReference>
<comment type="caution">
    <text evidence="1">The sequence shown here is derived from an EMBL/GenBank/DDBJ whole genome shotgun (WGS) entry which is preliminary data.</text>
</comment>
<name>A0A1G1YHC2_9BACT</name>
<organism evidence="1 2">
    <name type="scientific">Candidatus Buchananbacteria bacterium RIFCSPLOWO2_01_FULL_39_33</name>
    <dbReference type="NCBI Taxonomy" id="1797543"/>
    <lineage>
        <taxon>Bacteria</taxon>
        <taxon>Candidatus Buchananiibacteriota</taxon>
    </lineage>
</organism>
<reference evidence="1 2" key="1">
    <citation type="journal article" date="2016" name="Nat. Commun.">
        <title>Thousands of microbial genomes shed light on interconnected biogeochemical processes in an aquifer system.</title>
        <authorList>
            <person name="Anantharaman K."/>
            <person name="Brown C.T."/>
            <person name="Hug L.A."/>
            <person name="Sharon I."/>
            <person name="Castelle C.J."/>
            <person name="Probst A.J."/>
            <person name="Thomas B.C."/>
            <person name="Singh A."/>
            <person name="Wilkins M.J."/>
            <person name="Karaoz U."/>
            <person name="Brodie E.L."/>
            <person name="Williams K.H."/>
            <person name="Hubbard S.S."/>
            <person name="Banfield J.F."/>
        </authorList>
    </citation>
    <scope>NUCLEOTIDE SEQUENCE [LARGE SCALE GENOMIC DNA]</scope>
</reference>
<evidence type="ECO:0000313" key="1">
    <source>
        <dbReference type="EMBL" id="OGY51661.1"/>
    </source>
</evidence>
<evidence type="ECO:0000313" key="2">
    <source>
        <dbReference type="Proteomes" id="UP000177376"/>
    </source>
</evidence>
<dbReference type="Proteomes" id="UP000177376">
    <property type="component" value="Unassembled WGS sequence"/>
</dbReference>
<sequence>MKAKVISQLVYESFLDFSHGLENKIKRLFIEEAGNLVITIYRDSVLVFTDFQIESDCEILGEVEVSAGLVAKALTLTKVQAEMDDFKDTILTLLGESC</sequence>